<dbReference type="EMBL" id="SPHZ02000009">
    <property type="protein sequence ID" value="KAF0900332.1"/>
    <property type="molecule type" value="Genomic_DNA"/>
</dbReference>
<evidence type="ECO:0000256" key="1">
    <source>
        <dbReference type="SAM" id="MobiDB-lite"/>
    </source>
</evidence>
<dbReference type="AlphaFoldDB" id="A0A6G1CJI4"/>
<keyword evidence="3" id="KW-1185">Reference proteome</keyword>
<reference evidence="2 3" key="1">
    <citation type="submission" date="2019-11" db="EMBL/GenBank/DDBJ databases">
        <title>Whole genome sequence of Oryza granulata.</title>
        <authorList>
            <person name="Li W."/>
        </authorList>
    </citation>
    <scope>NUCLEOTIDE SEQUENCE [LARGE SCALE GENOMIC DNA]</scope>
    <source>
        <strain evidence="3">cv. Menghai</strain>
        <tissue evidence="2">Leaf</tissue>
    </source>
</reference>
<dbReference type="Proteomes" id="UP000479710">
    <property type="component" value="Unassembled WGS sequence"/>
</dbReference>
<name>A0A6G1CJI4_9ORYZ</name>
<proteinExistence type="predicted"/>
<gene>
    <name evidence="2" type="ORF">E2562_030620</name>
</gene>
<accession>A0A6G1CJI4</accession>
<feature type="region of interest" description="Disordered" evidence="1">
    <location>
        <begin position="1"/>
        <end position="34"/>
    </location>
</feature>
<sequence length="98" mass="11097">MAEEEGDVSGGVLQVLRRAPCGGEPRPREKAPDDDDDVIMRAAWVWQRQRGTMLHDDDDEVFVVESCLLLQPRRRGNGPWMDRFVSVGTGMDKTKVKQ</sequence>
<protein>
    <submittedName>
        <fullName evidence="2">Uncharacterized protein</fullName>
    </submittedName>
</protein>
<comment type="caution">
    <text evidence="2">The sequence shown here is derived from an EMBL/GenBank/DDBJ whole genome shotgun (WGS) entry which is preliminary data.</text>
</comment>
<organism evidence="2 3">
    <name type="scientific">Oryza meyeriana var. granulata</name>
    <dbReference type="NCBI Taxonomy" id="110450"/>
    <lineage>
        <taxon>Eukaryota</taxon>
        <taxon>Viridiplantae</taxon>
        <taxon>Streptophyta</taxon>
        <taxon>Embryophyta</taxon>
        <taxon>Tracheophyta</taxon>
        <taxon>Spermatophyta</taxon>
        <taxon>Magnoliopsida</taxon>
        <taxon>Liliopsida</taxon>
        <taxon>Poales</taxon>
        <taxon>Poaceae</taxon>
        <taxon>BOP clade</taxon>
        <taxon>Oryzoideae</taxon>
        <taxon>Oryzeae</taxon>
        <taxon>Oryzinae</taxon>
        <taxon>Oryza</taxon>
        <taxon>Oryza meyeriana</taxon>
    </lineage>
</organism>
<dbReference type="OrthoDB" id="4505928at2759"/>
<evidence type="ECO:0000313" key="2">
    <source>
        <dbReference type="EMBL" id="KAF0900332.1"/>
    </source>
</evidence>
<evidence type="ECO:0000313" key="3">
    <source>
        <dbReference type="Proteomes" id="UP000479710"/>
    </source>
</evidence>